<feature type="region of interest" description="Disordered" evidence="1">
    <location>
        <begin position="26"/>
        <end position="74"/>
    </location>
</feature>
<evidence type="ECO:0000313" key="4">
    <source>
        <dbReference type="Proteomes" id="UP000693970"/>
    </source>
</evidence>
<sequence>MSTSQLELLLEEDPLEKDWARKTLSFDHKGGSKAVSSCRGPSLPPSPPSRSLGHNNPQNLQEDVGRSSGNAVGSKTKKRVIMFMSWEWEISERAKMLAK</sequence>
<accession>A0A9K3KIS2</accession>
<dbReference type="Proteomes" id="UP000693970">
    <property type="component" value="Unassembled WGS sequence"/>
</dbReference>
<comment type="caution">
    <text evidence="3">The sequence shown here is derived from an EMBL/GenBank/DDBJ whole genome shotgun (WGS) entry which is preliminary data.</text>
</comment>
<feature type="compositionally biased region" description="Polar residues" evidence="1">
    <location>
        <begin position="54"/>
        <end position="73"/>
    </location>
</feature>
<dbReference type="EMBL" id="JAGRRH010000023">
    <property type="protein sequence ID" value="KAG7344483.1"/>
    <property type="molecule type" value="Genomic_DNA"/>
</dbReference>
<proteinExistence type="predicted"/>
<gene>
    <name evidence="3" type="ORF">IV203_022491</name>
    <name evidence="2" type="ORF">IV203_022727</name>
</gene>
<evidence type="ECO:0000313" key="3">
    <source>
        <dbReference type="EMBL" id="KAG7344483.1"/>
    </source>
</evidence>
<protein>
    <submittedName>
        <fullName evidence="3">Uncharacterized protein</fullName>
    </submittedName>
</protein>
<dbReference type="AlphaFoldDB" id="A0A9K3KIS2"/>
<reference evidence="3" key="1">
    <citation type="journal article" date="2021" name="Sci. Rep.">
        <title>Diploid genomic architecture of Nitzschia inconspicua, an elite biomass production diatom.</title>
        <authorList>
            <person name="Oliver A."/>
            <person name="Podell S."/>
            <person name="Pinowska A."/>
            <person name="Traller J.C."/>
            <person name="Smith S.R."/>
            <person name="McClure R."/>
            <person name="Beliaev A."/>
            <person name="Bohutskyi P."/>
            <person name="Hill E.A."/>
            <person name="Rabines A."/>
            <person name="Zheng H."/>
            <person name="Allen L.Z."/>
            <person name="Kuo A."/>
            <person name="Grigoriev I.V."/>
            <person name="Allen A.E."/>
            <person name="Hazlebeck D."/>
            <person name="Allen E.E."/>
        </authorList>
    </citation>
    <scope>NUCLEOTIDE SEQUENCE</scope>
    <source>
        <strain evidence="3">Hildebrandi</strain>
    </source>
</reference>
<name>A0A9K3KIS2_9STRA</name>
<organism evidence="3 4">
    <name type="scientific">Nitzschia inconspicua</name>
    <dbReference type="NCBI Taxonomy" id="303405"/>
    <lineage>
        <taxon>Eukaryota</taxon>
        <taxon>Sar</taxon>
        <taxon>Stramenopiles</taxon>
        <taxon>Ochrophyta</taxon>
        <taxon>Bacillariophyta</taxon>
        <taxon>Bacillariophyceae</taxon>
        <taxon>Bacillariophycidae</taxon>
        <taxon>Bacillariales</taxon>
        <taxon>Bacillariaceae</taxon>
        <taxon>Nitzschia</taxon>
    </lineage>
</organism>
<keyword evidence="4" id="KW-1185">Reference proteome</keyword>
<reference evidence="3" key="2">
    <citation type="submission" date="2021-04" db="EMBL/GenBank/DDBJ databases">
        <authorList>
            <person name="Podell S."/>
        </authorList>
    </citation>
    <scope>NUCLEOTIDE SEQUENCE</scope>
    <source>
        <strain evidence="3">Hildebrandi</strain>
    </source>
</reference>
<evidence type="ECO:0000313" key="2">
    <source>
        <dbReference type="EMBL" id="KAG7338011.1"/>
    </source>
</evidence>
<dbReference type="EMBL" id="JAGRRH010000067">
    <property type="protein sequence ID" value="KAG7338011.1"/>
    <property type="molecule type" value="Genomic_DNA"/>
</dbReference>
<evidence type="ECO:0000256" key="1">
    <source>
        <dbReference type="SAM" id="MobiDB-lite"/>
    </source>
</evidence>